<dbReference type="PANTHER" id="PTHR30204">
    <property type="entry name" value="REDOX-CYCLING DRUG-SENSING TRANSCRIPTIONAL ACTIVATOR SOXR"/>
    <property type="match status" value="1"/>
</dbReference>
<feature type="region of interest" description="Disordered" evidence="2">
    <location>
        <begin position="70"/>
        <end position="158"/>
    </location>
</feature>
<dbReference type="SUPFAM" id="SSF46955">
    <property type="entry name" value="Putative DNA-binding domain"/>
    <property type="match status" value="1"/>
</dbReference>
<dbReference type="PROSITE" id="PS50937">
    <property type="entry name" value="HTH_MERR_2"/>
    <property type="match status" value="1"/>
</dbReference>
<dbReference type="Proteomes" id="UP001243364">
    <property type="component" value="Unassembled WGS sequence"/>
</dbReference>
<dbReference type="InterPro" id="IPR036594">
    <property type="entry name" value="Meth_synthase_dom"/>
</dbReference>
<sequence length="380" mass="39222">MSEIPSPDEAGLTTGALARRLGVAPTTLRSWDRRYGIGPVVRDDGRHRRWRPGDVAVLEAMCRLTASGVPPADAARAAKEAIRRGSAGAAQPDPAGPDPGEAPPHTDPADSDRADTDPADSDRADTDPAEADGAEAGPVGAAGRDRTAGGGRGPARADDTLLLGVDVRHECRGLARAAVRLDAPGVADLLGAAVERHGLIVAWQEVMVPTLHAVGRKWVSSGDRYVEVEHLLSWHVSTVLRRAARAAAPREAAGRPGPVLLACVPGEQHSLPLEALDAALGQLGVPTRMFGAAVPAEALDSAVRRLGPVAAVLWAQARSTASLPLARHIAQTRWGVAGARRAPVVVLGGSGWAGRPAPGLHRPAGLAEALTLLAGVYDTA</sequence>
<dbReference type="Gene3D" id="1.10.1660.10">
    <property type="match status" value="1"/>
</dbReference>
<feature type="compositionally biased region" description="Basic and acidic residues" evidence="2">
    <location>
        <begin position="107"/>
        <end position="126"/>
    </location>
</feature>
<keyword evidence="1 5" id="KW-0238">DNA-binding</keyword>
<organism evidence="5 6">
    <name type="scientific">Streptomyces achromogenes</name>
    <dbReference type="NCBI Taxonomy" id="67255"/>
    <lineage>
        <taxon>Bacteria</taxon>
        <taxon>Bacillati</taxon>
        <taxon>Actinomycetota</taxon>
        <taxon>Actinomycetes</taxon>
        <taxon>Kitasatosporales</taxon>
        <taxon>Streptomycetaceae</taxon>
        <taxon>Streptomyces</taxon>
    </lineage>
</organism>
<accession>A0ABU0PTH2</accession>
<evidence type="ECO:0000313" key="6">
    <source>
        <dbReference type="Proteomes" id="UP001243364"/>
    </source>
</evidence>
<dbReference type="Pfam" id="PF13411">
    <property type="entry name" value="MerR_1"/>
    <property type="match status" value="1"/>
</dbReference>
<dbReference type="SMART" id="SM00422">
    <property type="entry name" value="HTH_MERR"/>
    <property type="match status" value="1"/>
</dbReference>
<dbReference type="PANTHER" id="PTHR30204:SF97">
    <property type="entry name" value="MERR FAMILY REGULATORY PROTEIN"/>
    <property type="match status" value="1"/>
</dbReference>
<proteinExistence type="predicted"/>
<dbReference type="InterPro" id="IPR009061">
    <property type="entry name" value="DNA-bd_dom_put_sf"/>
</dbReference>
<dbReference type="EMBL" id="JAUSYA010000001">
    <property type="protein sequence ID" value="MDQ0681697.1"/>
    <property type="molecule type" value="Genomic_DNA"/>
</dbReference>
<gene>
    <name evidence="5" type="ORF">QFZ56_000660</name>
</gene>
<dbReference type="RefSeq" id="WP_307039841.1">
    <property type="nucleotide sequence ID" value="NZ_JAUSYA010000001.1"/>
</dbReference>
<evidence type="ECO:0000256" key="2">
    <source>
        <dbReference type="SAM" id="MobiDB-lite"/>
    </source>
</evidence>
<dbReference type="PROSITE" id="PS51332">
    <property type="entry name" value="B12_BINDING"/>
    <property type="match status" value="1"/>
</dbReference>
<keyword evidence="6" id="KW-1185">Reference proteome</keyword>
<name>A0ABU0PTH2_STRAH</name>
<protein>
    <submittedName>
        <fullName evidence="5">DNA-binding transcriptional MerR regulator</fullName>
    </submittedName>
</protein>
<feature type="compositionally biased region" description="Pro residues" evidence="2">
    <location>
        <begin position="94"/>
        <end position="106"/>
    </location>
</feature>
<reference evidence="5 6" key="1">
    <citation type="submission" date="2023-07" db="EMBL/GenBank/DDBJ databases">
        <title>Comparative genomics of wheat-associated soil bacteria to identify genetic determinants of phenazine resistance.</title>
        <authorList>
            <person name="Mouncey N."/>
        </authorList>
    </citation>
    <scope>NUCLEOTIDE SEQUENCE [LARGE SCALE GENOMIC DNA]</scope>
    <source>
        <strain evidence="5 6">W4I19-2</strain>
    </source>
</reference>
<feature type="domain" description="B12-binding" evidence="4">
    <location>
        <begin position="256"/>
        <end position="380"/>
    </location>
</feature>
<evidence type="ECO:0000313" key="5">
    <source>
        <dbReference type="EMBL" id="MDQ0681697.1"/>
    </source>
</evidence>
<dbReference type="InterPro" id="IPR047057">
    <property type="entry name" value="MerR_fam"/>
</dbReference>
<dbReference type="Gene3D" id="3.40.50.280">
    <property type="entry name" value="Cobalamin-binding domain"/>
    <property type="match status" value="1"/>
</dbReference>
<dbReference type="InterPro" id="IPR003759">
    <property type="entry name" value="Cbl-bd_cap"/>
</dbReference>
<dbReference type="SUPFAM" id="SSF52242">
    <property type="entry name" value="Cobalamin (vitamin B12)-binding domain"/>
    <property type="match status" value="1"/>
</dbReference>
<evidence type="ECO:0000259" key="4">
    <source>
        <dbReference type="PROSITE" id="PS51332"/>
    </source>
</evidence>
<evidence type="ECO:0000256" key="1">
    <source>
        <dbReference type="ARBA" id="ARBA00023125"/>
    </source>
</evidence>
<evidence type="ECO:0000259" key="3">
    <source>
        <dbReference type="PROSITE" id="PS50937"/>
    </source>
</evidence>
<dbReference type="InterPro" id="IPR006158">
    <property type="entry name" value="Cobalamin-bd"/>
</dbReference>
<dbReference type="Pfam" id="PF02607">
    <property type="entry name" value="B12-binding_2"/>
    <property type="match status" value="1"/>
</dbReference>
<dbReference type="GO" id="GO:0003677">
    <property type="term" value="F:DNA binding"/>
    <property type="evidence" value="ECO:0007669"/>
    <property type="project" value="UniProtKB-KW"/>
</dbReference>
<dbReference type="Gene3D" id="1.10.1240.10">
    <property type="entry name" value="Methionine synthase domain"/>
    <property type="match status" value="1"/>
</dbReference>
<feature type="domain" description="HTH merR-type" evidence="3">
    <location>
        <begin position="11"/>
        <end position="80"/>
    </location>
</feature>
<dbReference type="InterPro" id="IPR036724">
    <property type="entry name" value="Cobalamin-bd_sf"/>
</dbReference>
<comment type="caution">
    <text evidence="5">The sequence shown here is derived from an EMBL/GenBank/DDBJ whole genome shotgun (WGS) entry which is preliminary data.</text>
</comment>
<dbReference type="InterPro" id="IPR000551">
    <property type="entry name" value="MerR-type_HTH_dom"/>
</dbReference>